<reference evidence="2" key="1">
    <citation type="journal article" date="2019" name="Int. J. Syst. Evol. Microbiol.">
        <title>The Global Catalogue of Microorganisms (GCM) 10K type strain sequencing project: providing services to taxonomists for standard genome sequencing and annotation.</title>
        <authorList>
            <consortium name="The Broad Institute Genomics Platform"/>
            <consortium name="The Broad Institute Genome Sequencing Center for Infectious Disease"/>
            <person name="Wu L."/>
            <person name="Ma J."/>
        </authorList>
    </citation>
    <scope>NUCLEOTIDE SEQUENCE [LARGE SCALE GENOMIC DNA]</scope>
    <source>
        <strain evidence="2">JCM 30846</strain>
    </source>
</reference>
<dbReference type="Proteomes" id="UP001499884">
    <property type="component" value="Unassembled WGS sequence"/>
</dbReference>
<name>A0ABP7GIG7_9ACTN</name>
<protein>
    <submittedName>
        <fullName evidence="1">Uncharacterized protein</fullName>
    </submittedName>
</protein>
<gene>
    <name evidence="1" type="ORF">GCM10023082_64300</name>
</gene>
<evidence type="ECO:0000313" key="1">
    <source>
        <dbReference type="EMBL" id="GAA3761472.1"/>
    </source>
</evidence>
<evidence type="ECO:0000313" key="2">
    <source>
        <dbReference type="Proteomes" id="UP001499884"/>
    </source>
</evidence>
<organism evidence="1 2">
    <name type="scientific">Streptomyces tremellae</name>
    <dbReference type="NCBI Taxonomy" id="1124239"/>
    <lineage>
        <taxon>Bacteria</taxon>
        <taxon>Bacillati</taxon>
        <taxon>Actinomycetota</taxon>
        <taxon>Actinomycetes</taxon>
        <taxon>Kitasatosporales</taxon>
        <taxon>Streptomycetaceae</taxon>
        <taxon>Streptomyces</taxon>
    </lineage>
</organism>
<comment type="caution">
    <text evidence="1">The sequence shown here is derived from an EMBL/GenBank/DDBJ whole genome shotgun (WGS) entry which is preliminary data.</text>
</comment>
<dbReference type="EMBL" id="BAABEP010000093">
    <property type="protein sequence ID" value="GAA3761472.1"/>
    <property type="molecule type" value="Genomic_DNA"/>
</dbReference>
<accession>A0ABP7GIG7</accession>
<proteinExistence type="predicted"/>
<sequence>MSKPKPSRSKPPTEPPYAAVRSYTVTRCPATASLAAAAIAPIPAPITAIRAMPVTLTAALRGAATPREQGSCRRRALSPTP</sequence>
<keyword evidence="2" id="KW-1185">Reference proteome</keyword>